<evidence type="ECO:0000313" key="6">
    <source>
        <dbReference type="Proteomes" id="UP000615593"/>
    </source>
</evidence>
<keyword evidence="3" id="KW-0067">ATP-binding</keyword>
<gene>
    <name evidence="5" type="primary">kipA</name>
    <name evidence="5" type="ORF">GCM10008088_19440</name>
</gene>
<keyword evidence="6" id="KW-1185">Reference proteome</keyword>
<reference evidence="6" key="1">
    <citation type="journal article" date="2019" name="Int. J. Syst. Evol. Microbiol.">
        <title>The Global Catalogue of Microorganisms (GCM) 10K type strain sequencing project: providing services to taxonomists for standard genome sequencing and annotation.</title>
        <authorList>
            <consortium name="The Broad Institute Genomics Platform"/>
            <consortium name="The Broad Institute Genome Sequencing Center for Infectious Disease"/>
            <person name="Wu L."/>
            <person name="Ma J."/>
        </authorList>
    </citation>
    <scope>NUCLEOTIDE SEQUENCE [LARGE SCALE GENOMIC DNA]</scope>
    <source>
        <strain evidence="6">KCTC 12708</strain>
    </source>
</reference>
<dbReference type="Gene3D" id="2.40.100.10">
    <property type="entry name" value="Cyclophilin-like"/>
    <property type="match status" value="1"/>
</dbReference>
<name>A0ABQ3BXP4_9FLAO</name>
<organism evidence="5 6">
    <name type="scientific">Mesonia mobilis</name>
    <dbReference type="NCBI Taxonomy" id="369791"/>
    <lineage>
        <taxon>Bacteria</taxon>
        <taxon>Pseudomonadati</taxon>
        <taxon>Bacteroidota</taxon>
        <taxon>Flavobacteriia</taxon>
        <taxon>Flavobacteriales</taxon>
        <taxon>Flavobacteriaceae</taxon>
        <taxon>Mesonia</taxon>
    </lineage>
</organism>
<evidence type="ECO:0000259" key="4">
    <source>
        <dbReference type="SMART" id="SM00797"/>
    </source>
</evidence>
<keyword evidence="1" id="KW-0547">Nucleotide-binding</keyword>
<proteinExistence type="predicted"/>
<feature type="domain" description="Carboxyltransferase" evidence="4">
    <location>
        <begin position="24"/>
        <end position="284"/>
    </location>
</feature>
<protein>
    <submittedName>
        <fullName evidence="5">KipI antagonist</fullName>
    </submittedName>
</protein>
<evidence type="ECO:0000256" key="3">
    <source>
        <dbReference type="ARBA" id="ARBA00022840"/>
    </source>
</evidence>
<keyword evidence="2" id="KW-0378">Hydrolase</keyword>
<evidence type="ECO:0000256" key="1">
    <source>
        <dbReference type="ARBA" id="ARBA00022741"/>
    </source>
</evidence>
<evidence type="ECO:0000313" key="5">
    <source>
        <dbReference type="EMBL" id="GGZ58005.1"/>
    </source>
</evidence>
<dbReference type="SMART" id="SM00797">
    <property type="entry name" value="AHS2"/>
    <property type="match status" value="1"/>
</dbReference>
<dbReference type="Pfam" id="PF02626">
    <property type="entry name" value="CT_A_B"/>
    <property type="match status" value="1"/>
</dbReference>
<dbReference type="PANTHER" id="PTHR43309:SF5">
    <property type="entry name" value="5-OXOPROLINASE SUBUNIT C"/>
    <property type="match status" value="1"/>
</dbReference>
<dbReference type="InterPro" id="IPR003778">
    <property type="entry name" value="CT_A_B"/>
</dbReference>
<accession>A0ABQ3BXP4</accession>
<sequence>MSIKVKQPGLLTSVQDFGRTGFASYGVPQSGVMDRYSAKIANLLVGNTEYEAVLEITMMGPTLVFEEEMLVALSGLEAVVTLNDKKIELLRPFEVKNGDVLQIKQITKGIRLYLAMNGGFQTEMKLKSRSMYEPITKTSALQKGDQLQIAEYRDTKEKTFAHLKYEAEKYASEAIEVYPGPEFDFLTDAMIDKLLQQTFSVSKNNSRMAYQLEEKIENNLKPILTQPVLPGTVQFTPGGNLIILMRDAQTTGGYPRIFQLTEESINLLAQKKQGDAIQFQLKNYER</sequence>
<comment type="caution">
    <text evidence="5">The sequence shown here is derived from an EMBL/GenBank/DDBJ whole genome shotgun (WGS) entry which is preliminary data.</text>
</comment>
<dbReference type="Proteomes" id="UP000615593">
    <property type="component" value="Unassembled WGS sequence"/>
</dbReference>
<dbReference type="EMBL" id="BMWY01000005">
    <property type="protein sequence ID" value="GGZ58005.1"/>
    <property type="molecule type" value="Genomic_DNA"/>
</dbReference>
<dbReference type="InterPro" id="IPR052708">
    <property type="entry name" value="PxpC"/>
</dbReference>
<evidence type="ECO:0000256" key="2">
    <source>
        <dbReference type="ARBA" id="ARBA00022801"/>
    </source>
</evidence>
<dbReference type="RefSeq" id="WP_027884495.1">
    <property type="nucleotide sequence ID" value="NZ_BMWY01000005.1"/>
</dbReference>
<dbReference type="GeneID" id="94369609"/>
<dbReference type="NCBIfam" id="TIGR00724">
    <property type="entry name" value="urea_amlyse_rel"/>
    <property type="match status" value="1"/>
</dbReference>
<dbReference type="InterPro" id="IPR029000">
    <property type="entry name" value="Cyclophilin-like_dom_sf"/>
</dbReference>
<dbReference type="PANTHER" id="PTHR43309">
    <property type="entry name" value="5-OXOPROLINASE SUBUNIT C"/>
    <property type="match status" value="1"/>
</dbReference>